<accession>A0A7S4P0N3</accession>
<dbReference type="EMBL" id="HBKR01026835">
    <property type="protein sequence ID" value="CAE2319916.1"/>
    <property type="molecule type" value="Transcribed_RNA"/>
</dbReference>
<proteinExistence type="inferred from homology"/>
<evidence type="ECO:0000313" key="6">
    <source>
        <dbReference type="EMBL" id="CAE2319916.1"/>
    </source>
</evidence>
<evidence type="ECO:0000256" key="1">
    <source>
        <dbReference type="ARBA" id="ARBA00022723"/>
    </source>
</evidence>
<dbReference type="AlphaFoldDB" id="A0A7S4P0N3"/>
<dbReference type="PANTHER" id="PTHR47992">
    <property type="entry name" value="PROTEIN PHOSPHATASE"/>
    <property type="match status" value="1"/>
</dbReference>
<dbReference type="PROSITE" id="PS51746">
    <property type="entry name" value="PPM_2"/>
    <property type="match status" value="1"/>
</dbReference>
<evidence type="ECO:0000259" key="5">
    <source>
        <dbReference type="PROSITE" id="PS51746"/>
    </source>
</evidence>
<dbReference type="GO" id="GO:0004722">
    <property type="term" value="F:protein serine/threonine phosphatase activity"/>
    <property type="evidence" value="ECO:0007669"/>
    <property type="project" value="InterPro"/>
</dbReference>
<dbReference type="Pfam" id="PF00481">
    <property type="entry name" value="PP2C"/>
    <property type="match status" value="1"/>
</dbReference>
<dbReference type="SMART" id="SM00331">
    <property type="entry name" value="PP2C_SIG"/>
    <property type="match status" value="1"/>
</dbReference>
<dbReference type="Gene3D" id="3.60.40.10">
    <property type="entry name" value="PPM-type phosphatase domain"/>
    <property type="match status" value="1"/>
</dbReference>
<name>A0A7S4P0N3_9EUKA</name>
<dbReference type="InterPro" id="IPR015655">
    <property type="entry name" value="PP2C"/>
</dbReference>
<comment type="similarity">
    <text evidence="4">Belongs to the PP2C family.</text>
</comment>
<evidence type="ECO:0000256" key="4">
    <source>
        <dbReference type="RuleBase" id="RU003465"/>
    </source>
</evidence>
<evidence type="ECO:0000256" key="2">
    <source>
        <dbReference type="ARBA" id="ARBA00022801"/>
    </source>
</evidence>
<organism evidence="6">
    <name type="scientific">Paramoeba aestuarina</name>
    <dbReference type="NCBI Taxonomy" id="180227"/>
    <lineage>
        <taxon>Eukaryota</taxon>
        <taxon>Amoebozoa</taxon>
        <taxon>Discosea</taxon>
        <taxon>Flabellinia</taxon>
        <taxon>Dactylopodida</taxon>
        <taxon>Paramoebidae</taxon>
        <taxon>Paramoeba</taxon>
    </lineage>
</organism>
<protein>
    <recommendedName>
        <fullName evidence="5">PPM-type phosphatase domain-containing protein</fullName>
    </recommendedName>
</protein>
<dbReference type="SUPFAM" id="SSF81606">
    <property type="entry name" value="PP2C-like"/>
    <property type="match status" value="1"/>
</dbReference>
<dbReference type="SMART" id="SM00332">
    <property type="entry name" value="PP2Cc"/>
    <property type="match status" value="1"/>
</dbReference>
<dbReference type="InterPro" id="IPR001932">
    <property type="entry name" value="PPM-type_phosphatase-like_dom"/>
</dbReference>
<dbReference type="GO" id="GO:0046872">
    <property type="term" value="F:metal ion binding"/>
    <property type="evidence" value="ECO:0007669"/>
    <property type="project" value="UniProtKB-KW"/>
</dbReference>
<keyword evidence="1" id="KW-0479">Metal-binding</keyword>
<dbReference type="InterPro" id="IPR036457">
    <property type="entry name" value="PPM-type-like_dom_sf"/>
</dbReference>
<dbReference type="CDD" id="cd00143">
    <property type="entry name" value="PP2Cc"/>
    <property type="match status" value="1"/>
</dbReference>
<gene>
    <name evidence="6" type="ORF">NAES01612_LOCUS17593</name>
</gene>
<dbReference type="PROSITE" id="PS01032">
    <property type="entry name" value="PPM_1"/>
    <property type="match status" value="1"/>
</dbReference>
<feature type="domain" description="PPM-type phosphatase" evidence="5">
    <location>
        <begin position="101"/>
        <end position="365"/>
    </location>
</feature>
<dbReference type="InterPro" id="IPR000222">
    <property type="entry name" value="PP2C_BS"/>
</dbReference>
<sequence length="367" mass="40247">MYLVISAAAGAGILSYFLYRFFLQQPPQDDGGGRAIEMNEMESDENQHNSDNNNSNKTVRQPSFAEIYGNKKKNNSDAVEIVSNSNRNNKHSMGGGGGGYQYGIAELMGRRQTMEDTHCIVQNIGGSPYSFFAVYDGHGGDKAAKFLRDNLHNYVQTFLSEGGNPEEVLSKAVQKAEEEFMIVARETEIQDGSTVVCALVGDGHVYMANVGDSEAILARNREHLVLTTVHTPGRNKNEADRVEQAGGRLMRGRVGHPHFNPRCFNLAVSRAVGDLMYKSEEFVQDKNSGVVADADTRVVELGEGDDFVIMACDGVWDVLEYQVACDLTAGWLQQGVTAQEAVEKLVTDAFEKGSRDNITACLVVLRD</sequence>
<keyword evidence="3 4" id="KW-0904">Protein phosphatase</keyword>
<evidence type="ECO:0000256" key="3">
    <source>
        <dbReference type="ARBA" id="ARBA00022912"/>
    </source>
</evidence>
<keyword evidence="2 4" id="KW-0378">Hydrolase</keyword>
<reference evidence="6" key="1">
    <citation type="submission" date="2021-01" db="EMBL/GenBank/DDBJ databases">
        <authorList>
            <person name="Corre E."/>
            <person name="Pelletier E."/>
            <person name="Niang G."/>
            <person name="Scheremetjew M."/>
            <person name="Finn R."/>
            <person name="Kale V."/>
            <person name="Holt S."/>
            <person name="Cochrane G."/>
            <person name="Meng A."/>
            <person name="Brown T."/>
            <person name="Cohen L."/>
        </authorList>
    </citation>
    <scope>NUCLEOTIDE SEQUENCE</scope>
    <source>
        <strain evidence="6">SoJaBio B1-5/56/2</strain>
    </source>
</reference>